<protein>
    <recommendedName>
        <fullName evidence="3">Lipoprotein</fullName>
    </recommendedName>
</protein>
<feature type="signal peptide" evidence="1">
    <location>
        <begin position="1"/>
        <end position="17"/>
    </location>
</feature>
<dbReference type="EMBL" id="AAILJL010000011">
    <property type="protein sequence ID" value="ECF4923566.1"/>
    <property type="molecule type" value="Genomic_DNA"/>
</dbReference>
<comment type="caution">
    <text evidence="2">The sequence shown here is derived from an EMBL/GenBank/DDBJ whole genome shotgun (WGS) entry which is preliminary data.</text>
</comment>
<evidence type="ECO:0000313" key="2">
    <source>
        <dbReference type="EMBL" id="ECF4923566.1"/>
    </source>
</evidence>
<accession>A0A5Y2QPC1</accession>
<organism evidence="2">
    <name type="scientific">Salmonella enterica subsp. arizonae</name>
    <dbReference type="NCBI Taxonomy" id="59203"/>
    <lineage>
        <taxon>Bacteria</taxon>
        <taxon>Pseudomonadati</taxon>
        <taxon>Pseudomonadota</taxon>
        <taxon>Gammaproteobacteria</taxon>
        <taxon>Enterobacterales</taxon>
        <taxon>Enterobacteriaceae</taxon>
        <taxon>Salmonella</taxon>
    </lineage>
</organism>
<keyword evidence="1" id="KW-0732">Signal</keyword>
<dbReference type="Pfam" id="PF25851">
    <property type="entry name" value="YafT"/>
    <property type="match status" value="1"/>
</dbReference>
<name>A0A5Y2QPC1_SALER</name>
<evidence type="ECO:0000256" key="1">
    <source>
        <dbReference type="SAM" id="SignalP"/>
    </source>
</evidence>
<feature type="chain" id="PRO_5024939770" description="Lipoprotein" evidence="1">
    <location>
        <begin position="18"/>
        <end position="267"/>
    </location>
</feature>
<dbReference type="PROSITE" id="PS51257">
    <property type="entry name" value="PROKAR_LIPOPROTEIN"/>
    <property type="match status" value="1"/>
</dbReference>
<sequence>MNFRLAVYLCAATFLLAGCVPRSPIDARKTSLSGKESNISKSTIAAQLTDKDIFGNETTLAVSEEDIQAALEGETFHVPMNSAVILVQSGSRAPEAMIQQEMSKYYTVSTFSGIPDRQKPITCNKDKNKDKDDESQNVAVAENMNWMQALRYIAAKGHQKAIIVYQDTLQTGKYDPVLKSTVWSDYKNEKLTDTTSLRYLVRFILVDVATGEWATWSPVNYESRVIFPQTGKKDTSTTEVTATEQQITQLKQRTYAAIVKDMVNRYQ</sequence>
<dbReference type="AlphaFoldDB" id="A0A5Y2QPC1"/>
<evidence type="ECO:0008006" key="3">
    <source>
        <dbReference type="Google" id="ProtNLM"/>
    </source>
</evidence>
<gene>
    <name evidence="2" type="ORF">FLP03_15450</name>
</gene>
<dbReference type="Proteomes" id="UP000839641">
    <property type="component" value="Unassembled WGS sequence"/>
</dbReference>
<reference evidence="2" key="1">
    <citation type="submission" date="2019-07" db="EMBL/GenBank/DDBJ databases">
        <authorList>
            <consortium name="GenomeTrakr network: Whole genome sequencing for foodborne pathogen traceback"/>
        </authorList>
    </citation>
    <scope>NUCLEOTIDE SEQUENCE [LARGE SCALE GENOMIC DNA]</scope>
    <source>
        <strain evidence="2">FDA00014297</strain>
    </source>
</reference>
<dbReference type="InterPro" id="IPR058961">
    <property type="entry name" value="YafT"/>
</dbReference>
<proteinExistence type="predicted"/>